<proteinExistence type="predicted"/>
<comment type="caution">
    <text evidence="1">The sequence shown here is derived from an EMBL/GenBank/DDBJ whole genome shotgun (WGS) entry which is preliminary data.</text>
</comment>
<name>A0ACC1JJT2_9FUNG</name>
<dbReference type="EC" id="3.6.4.12" evidence="1"/>
<evidence type="ECO:0000313" key="1">
    <source>
        <dbReference type="EMBL" id="KAJ2759838.1"/>
    </source>
</evidence>
<sequence>MSLFSRGSGGGTKRPSGGADDEVSRSRIERYWPLYFPRLDIGAAGDGGVRDVLAFAGYLQAHPESFSMDTDASCLFDYPTLIAASPVADFAQRILDEPEHLLCCLGLAVCCVLSGEYGPNAEHILGDHRLHVRLLHHEPLTHMKALKSSLVGKLVTVRGTVVRTSPIKPLLVEAQFSCTRCGATKMVKIVEGRYEAPVSCPTQGCKSRVFEIERGADTATRTVDWQQIRIQEKVNDDPRDPGRVPRSIDAELLNDLVDSVVPGDVVNCTGIVK</sequence>
<dbReference type="EMBL" id="JANBUJ010003670">
    <property type="protein sequence ID" value="KAJ2759838.1"/>
    <property type="molecule type" value="Genomic_DNA"/>
</dbReference>
<feature type="non-terminal residue" evidence="1">
    <location>
        <position position="273"/>
    </location>
</feature>
<accession>A0ACC1JJT2</accession>
<organism evidence="1 2">
    <name type="scientific">Coemansia nantahalensis</name>
    <dbReference type="NCBI Taxonomy" id="2789366"/>
    <lineage>
        <taxon>Eukaryota</taxon>
        <taxon>Fungi</taxon>
        <taxon>Fungi incertae sedis</taxon>
        <taxon>Zoopagomycota</taxon>
        <taxon>Kickxellomycotina</taxon>
        <taxon>Kickxellomycetes</taxon>
        <taxon>Kickxellales</taxon>
        <taxon>Kickxellaceae</taxon>
        <taxon>Coemansia</taxon>
    </lineage>
</organism>
<keyword evidence="1" id="KW-0378">Hydrolase</keyword>
<gene>
    <name evidence="1" type="primary">MCM8_2</name>
    <name evidence="1" type="ORF">IWQ57_006453</name>
</gene>
<evidence type="ECO:0000313" key="2">
    <source>
        <dbReference type="Proteomes" id="UP001140234"/>
    </source>
</evidence>
<reference evidence="1" key="1">
    <citation type="submission" date="2022-07" db="EMBL/GenBank/DDBJ databases">
        <title>Phylogenomic reconstructions and comparative analyses of Kickxellomycotina fungi.</title>
        <authorList>
            <person name="Reynolds N.K."/>
            <person name="Stajich J.E."/>
            <person name="Barry K."/>
            <person name="Grigoriev I.V."/>
            <person name="Crous P."/>
            <person name="Smith M.E."/>
        </authorList>
    </citation>
    <scope>NUCLEOTIDE SEQUENCE</scope>
    <source>
        <strain evidence="1">CBS 109366</strain>
    </source>
</reference>
<keyword evidence="2" id="KW-1185">Reference proteome</keyword>
<dbReference type="Proteomes" id="UP001140234">
    <property type="component" value="Unassembled WGS sequence"/>
</dbReference>
<protein>
    <submittedName>
        <fullName evidence="1">DNA replication licensing factor mcm8</fullName>
        <ecNumber evidence="1">3.6.4.12</ecNumber>
    </submittedName>
</protein>